<keyword evidence="12" id="KW-1185">Reference proteome</keyword>
<keyword evidence="8" id="KW-0175">Coiled coil</keyword>
<keyword evidence="5" id="KW-0067">ATP-binding</keyword>
<accession>A0A7J5XHM0</accession>
<dbReference type="OrthoDB" id="2110130at2759"/>
<sequence length="601" mass="68092">MPSDLAKKKAAKKKEAAKGRGRTKKTDELEDGDQPEAQSNGAQSNGIASLTKEIDEFELAKTEARAVTGVLSSHPNSTDVHVSSLSLTFHGQELLTDTSLELNSGRRYGLMGLNGTGKSMLLSAIGAREIPIPEHIDIYHLTREMPTSDKTALYCVMEVDEQRIMLEREAERLASEDSECEKLMELYERLEELDAAKAEVRASRILHGLGFTAAMQQQKMKDFSGGWRMRVALARALFIKPFMLLLDEPTNHLDLDACVWLEAELSSFKRILVLISHSQDFLNGVCTNIINLHLKKLKNYTGNYDQYVKTREELEEHQMKRFNWEQDQITHMKNYIARFGHGSAKLARQAQSKEKTLQKMVASGLTEKVSNDKTLTFCFPPCGKIPPPVIMVQNVSFKYSDNAPHIYTNLEFGIDLDTRVALVGPNGAGKSTLLKLLMGELLPTDGMIRKHSHVKIGRYHQHLTEQLELDLSPLDYMMKCYPAYKDREEMRKLIGRYGLTGKQQVSPIRNLSDGQKCRVCFAWLAQQTPHMLFLDEPTNHLDIETIDALADAINDFEGGMMLVAKEIWVCEKQTITKWNRDILAYKEHLKNKIQKQAVHDI</sequence>
<dbReference type="SUPFAM" id="SSF52540">
    <property type="entry name" value="P-loop containing nucleoside triphosphate hydrolases"/>
    <property type="match status" value="2"/>
</dbReference>
<dbReference type="PROSITE" id="PS00211">
    <property type="entry name" value="ABC_TRANSPORTER_1"/>
    <property type="match status" value="1"/>
</dbReference>
<dbReference type="AlphaFoldDB" id="A0A7J5XHM0"/>
<keyword evidence="3" id="KW-0677">Repeat</keyword>
<dbReference type="FunFam" id="3.40.50.300:FF:000104">
    <property type="entry name" value="ATP-binding cassette sub-family F member 3"/>
    <property type="match status" value="1"/>
</dbReference>
<evidence type="ECO:0000256" key="6">
    <source>
        <dbReference type="ARBA" id="ARBA00022990"/>
    </source>
</evidence>
<evidence type="ECO:0000256" key="1">
    <source>
        <dbReference type="ARBA" id="ARBA00011054"/>
    </source>
</evidence>
<dbReference type="CDD" id="cd03221">
    <property type="entry name" value="ABCF_EF-3"/>
    <property type="match status" value="2"/>
</dbReference>
<dbReference type="InterPro" id="IPR003439">
    <property type="entry name" value="ABC_transporter-like_ATP-bd"/>
</dbReference>
<evidence type="ECO:0000256" key="2">
    <source>
        <dbReference type="ARBA" id="ARBA00022553"/>
    </source>
</evidence>
<gene>
    <name evidence="11" type="ORF">F7725_028881</name>
</gene>
<dbReference type="InterPro" id="IPR027417">
    <property type="entry name" value="P-loop_NTPase"/>
</dbReference>
<evidence type="ECO:0000256" key="7">
    <source>
        <dbReference type="ARBA" id="ARBA00073918"/>
    </source>
</evidence>
<dbReference type="PROSITE" id="PS50893">
    <property type="entry name" value="ABC_TRANSPORTER_2"/>
    <property type="match status" value="2"/>
</dbReference>
<dbReference type="GO" id="GO:0016887">
    <property type="term" value="F:ATP hydrolysis activity"/>
    <property type="evidence" value="ECO:0007669"/>
    <property type="project" value="InterPro"/>
</dbReference>
<evidence type="ECO:0000256" key="4">
    <source>
        <dbReference type="ARBA" id="ARBA00022741"/>
    </source>
</evidence>
<proteinExistence type="inferred from homology"/>
<evidence type="ECO:0000256" key="9">
    <source>
        <dbReference type="SAM" id="MobiDB-lite"/>
    </source>
</evidence>
<dbReference type="InterPro" id="IPR017871">
    <property type="entry name" value="ABC_transporter-like_CS"/>
</dbReference>
<evidence type="ECO:0000256" key="5">
    <source>
        <dbReference type="ARBA" id="ARBA00022840"/>
    </source>
</evidence>
<dbReference type="InterPro" id="IPR032781">
    <property type="entry name" value="ABC_tran_Xtn"/>
</dbReference>
<keyword evidence="6" id="KW-0007">Acetylation</keyword>
<organism evidence="11 12">
    <name type="scientific">Dissostichus mawsoni</name>
    <name type="common">Antarctic cod</name>
    <dbReference type="NCBI Taxonomy" id="36200"/>
    <lineage>
        <taxon>Eukaryota</taxon>
        <taxon>Metazoa</taxon>
        <taxon>Chordata</taxon>
        <taxon>Craniata</taxon>
        <taxon>Vertebrata</taxon>
        <taxon>Euteleostomi</taxon>
        <taxon>Actinopterygii</taxon>
        <taxon>Neopterygii</taxon>
        <taxon>Teleostei</taxon>
        <taxon>Neoteleostei</taxon>
        <taxon>Acanthomorphata</taxon>
        <taxon>Eupercaria</taxon>
        <taxon>Perciformes</taxon>
        <taxon>Notothenioidei</taxon>
        <taxon>Nototheniidae</taxon>
        <taxon>Dissostichus</taxon>
    </lineage>
</organism>
<dbReference type="Pfam" id="PF00005">
    <property type="entry name" value="ABC_tran"/>
    <property type="match status" value="2"/>
</dbReference>
<feature type="compositionally biased region" description="Polar residues" evidence="9">
    <location>
        <begin position="36"/>
        <end position="46"/>
    </location>
</feature>
<feature type="coiled-coil region" evidence="8">
    <location>
        <begin position="156"/>
        <end position="203"/>
    </location>
</feature>
<dbReference type="PANTHER" id="PTHR19211:SF15">
    <property type="entry name" value="ATP-BINDING CASSETTE SUB-FAMILY F MEMBER 2"/>
    <property type="match status" value="1"/>
</dbReference>
<evidence type="ECO:0000313" key="11">
    <source>
        <dbReference type="EMBL" id="KAF3836323.1"/>
    </source>
</evidence>
<dbReference type="EMBL" id="JAAKFY010000024">
    <property type="protein sequence ID" value="KAF3836323.1"/>
    <property type="molecule type" value="Genomic_DNA"/>
</dbReference>
<feature type="domain" description="ABC transporter" evidence="10">
    <location>
        <begin position="80"/>
        <end position="319"/>
    </location>
</feature>
<feature type="domain" description="ABC transporter" evidence="10">
    <location>
        <begin position="390"/>
        <end position="597"/>
    </location>
</feature>
<evidence type="ECO:0000259" key="10">
    <source>
        <dbReference type="PROSITE" id="PS50893"/>
    </source>
</evidence>
<keyword evidence="4" id="KW-0547">Nucleotide-binding</keyword>
<evidence type="ECO:0000256" key="3">
    <source>
        <dbReference type="ARBA" id="ARBA00022737"/>
    </source>
</evidence>
<protein>
    <recommendedName>
        <fullName evidence="7">ATP-binding cassette sub-family F member 2</fullName>
    </recommendedName>
</protein>
<keyword evidence="2" id="KW-0597">Phosphoprotein</keyword>
<dbReference type="Gene3D" id="3.40.50.300">
    <property type="entry name" value="P-loop containing nucleotide triphosphate hydrolases"/>
    <property type="match status" value="2"/>
</dbReference>
<dbReference type="GO" id="GO:0005524">
    <property type="term" value="F:ATP binding"/>
    <property type="evidence" value="ECO:0007669"/>
    <property type="project" value="UniProtKB-KW"/>
</dbReference>
<comment type="similarity">
    <text evidence="1">Belongs to the ABC transporter superfamily. ABCF family. EF3 subfamily.</text>
</comment>
<name>A0A7J5XHM0_DISMA</name>
<dbReference type="InterPro" id="IPR003593">
    <property type="entry name" value="AAA+_ATPase"/>
</dbReference>
<dbReference type="SMART" id="SM00382">
    <property type="entry name" value="AAA"/>
    <property type="match status" value="2"/>
</dbReference>
<reference evidence="11 12" key="1">
    <citation type="submission" date="2020-03" db="EMBL/GenBank/DDBJ databases">
        <title>Dissostichus mawsoni Genome sequencing and assembly.</title>
        <authorList>
            <person name="Park H."/>
        </authorList>
    </citation>
    <scope>NUCLEOTIDE SEQUENCE [LARGE SCALE GENOMIC DNA]</scope>
    <source>
        <strain evidence="11">DM0001</strain>
        <tissue evidence="11">Muscle</tissue>
    </source>
</reference>
<feature type="region of interest" description="Disordered" evidence="9">
    <location>
        <begin position="1"/>
        <end position="46"/>
    </location>
</feature>
<evidence type="ECO:0000313" key="12">
    <source>
        <dbReference type="Proteomes" id="UP000518266"/>
    </source>
</evidence>
<dbReference type="FunFam" id="3.40.50.300:FF:000467">
    <property type="entry name" value="ATP-binding cassette sub-family F member 2"/>
    <property type="match status" value="1"/>
</dbReference>
<dbReference type="PANTHER" id="PTHR19211">
    <property type="entry name" value="ATP-BINDING TRANSPORT PROTEIN-RELATED"/>
    <property type="match status" value="1"/>
</dbReference>
<dbReference type="Pfam" id="PF12848">
    <property type="entry name" value="ABC_tran_Xtn"/>
    <property type="match status" value="1"/>
</dbReference>
<comment type="caution">
    <text evidence="11">The sequence shown here is derived from an EMBL/GenBank/DDBJ whole genome shotgun (WGS) entry which is preliminary data.</text>
</comment>
<dbReference type="InterPro" id="IPR050611">
    <property type="entry name" value="ABCF"/>
</dbReference>
<evidence type="ECO:0000256" key="8">
    <source>
        <dbReference type="SAM" id="Coils"/>
    </source>
</evidence>
<dbReference type="Proteomes" id="UP000518266">
    <property type="component" value="Unassembled WGS sequence"/>
</dbReference>